<feature type="transmembrane region" description="Helical" evidence="2">
    <location>
        <begin position="148"/>
        <end position="172"/>
    </location>
</feature>
<feature type="transmembrane region" description="Helical" evidence="2">
    <location>
        <begin position="106"/>
        <end position="128"/>
    </location>
</feature>
<dbReference type="EMBL" id="WOWK01000082">
    <property type="protein sequence ID" value="KAF0320513.1"/>
    <property type="molecule type" value="Genomic_DNA"/>
</dbReference>
<evidence type="ECO:0000313" key="4">
    <source>
        <dbReference type="EMBL" id="KAF0320513.1"/>
    </source>
</evidence>
<evidence type="ECO:0000313" key="5">
    <source>
        <dbReference type="Proteomes" id="UP000434172"/>
    </source>
</evidence>
<dbReference type="PANTHER" id="PTHR47784:SF5">
    <property type="entry name" value="STEROL UPTAKE CONTROL PROTEIN 2"/>
    <property type="match status" value="1"/>
</dbReference>
<dbReference type="GO" id="GO:0008270">
    <property type="term" value="F:zinc ion binding"/>
    <property type="evidence" value="ECO:0007669"/>
    <property type="project" value="InterPro"/>
</dbReference>
<feature type="transmembrane region" description="Helical" evidence="2">
    <location>
        <begin position="6"/>
        <end position="27"/>
    </location>
</feature>
<dbReference type="OrthoDB" id="416217at2759"/>
<feature type="transmembrane region" description="Helical" evidence="2">
    <location>
        <begin position="63"/>
        <end position="85"/>
    </location>
</feature>
<sequence>MAVSDKYSLAVLIIFITLSIPTLFVTFKHGVRGWAILGWGYLFIFCSLKIIGSGMALGDPESSGATIVSSVGLSPLLLALSGVLHEARFYYTTSPSKRSANHKRDLIFVLMFHMFTMLGVVLIAIGMSRLMNHASPDDVSKGWTLAKVGAVVLFLSWVALAAGAAFTVFQGYMRSDGRPQKKAAVMLLTAVLFALPFVGVRVIATLAYVASENSSLSAATGSVMVKVWLYLFEELAATLILVINGVLARNVKKLDQEAVVNGGWQTRPADAEQQAYERKNMGQSRRSHTKSRNGCKECKTKKIKCDEQVPCGRCSKFSLACSLSTESTSSMNPPRHSLASKPIDSSSPSTFIDTFEASDFALFNHFLTTTLPCLALKNEALLMSWKSDLPNLAPKFPYLLHEVLAVSAIHLHHLNPSSSINYQRVAWGHQAKAFSQFRDALSPEVAAHQVHALFACSALMSNYYFASFEDPSSLLFNSDPPGPPEWIFPVRGCATLVRQLRGPLEASTSWTALQSSLDTWSVSPPSPEGPEWEPELQSMEAKLSVLSHGTDPRPLYEDFQLLRKCFKIAGKAGDASCKVSAMMFGGAASEEFLKNLTERKRPETLVMMAFWCVLISRVNQRHWLRSESVPEAILGVIEAHLPPEYLELIRWPAQQIRSSRIDV</sequence>
<proteinExistence type="predicted"/>
<dbReference type="InterPro" id="IPR036864">
    <property type="entry name" value="Zn2-C6_fun-type_DNA-bd_sf"/>
</dbReference>
<dbReference type="InterPro" id="IPR053157">
    <property type="entry name" value="Sterol_Uptake_Regulator"/>
</dbReference>
<keyword evidence="2" id="KW-0472">Membrane</keyword>
<feature type="transmembrane region" description="Helical" evidence="2">
    <location>
        <begin position="227"/>
        <end position="247"/>
    </location>
</feature>
<feature type="transmembrane region" description="Helical" evidence="2">
    <location>
        <begin position="184"/>
        <end position="207"/>
    </location>
</feature>
<dbReference type="SMART" id="SM00066">
    <property type="entry name" value="GAL4"/>
    <property type="match status" value="1"/>
</dbReference>
<keyword evidence="5" id="KW-1185">Reference proteome</keyword>
<dbReference type="PANTHER" id="PTHR47784">
    <property type="entry name" value="STEROL UPTAKE CONTROL PROTEIN 2"/>
    <property type="match status" value="1"/>
</dbReference>
<gene>
    <name evidence="4" type="ORF">GQ607_012269</name>
</gene>
<dbReference type="Pfam" id="PF24800">
    <property type="entry name" value="DUF7702"/>
    <property type="match status" value="1"/>
</dbReference>
<dbReference type="Proteomes" id="UP000434172">
    <property type="component" value="Unassembled WGS sequence"/>
</dbReference>
<organism evidence="4 5">
    <name type="scientific">Colletotrichum asianum</name>
    <dbReference type="NCBI Taxonomy" id="702518"/>
    <lineage>
        <taxon>Eukaryota</taxon>
        <taxon>Fungi</taxon>
        <taxon>Dikarya</taxon>
        <taxon>Ascomycota</taxon>
        <taxon>Pezizomycotina</taxon>
        <taxon>Sordariomycetes</taxon>
        <taxon>Hypocreomycetidae</taxon>
        <taxon>Glomerellales</taxon>
        <taxon>Glomerellaceae</taxon>
        <taxon>Colletotrichum</taxon>
        <taxon>Colletotrichum gloeosporioides species complex</taxon>
    </lineage>
</organism>
<dbReference type="InterPro" id="IPR056119">
    <property type="entry name" value="DUF7702"/>
</dbReference>
<keyword evidence="2" id="KW-1133">Transmembrane helix</keyword>
<feature type="transmembrane region" description="Helical" evidence="2">
    <location>
        <begin position="34"/>
        <end position="57"/>
    </location>
</feature>
<dbReference type="Gene3D" id="4.10.240.10">
    <property type="entry name" value="Zn(2)-C6 fungal-type DNA-binding domain"/>
    <property type="match status" value="1"/>
</dbReference>
<dbReference type="CDD" id="cd00067">
    <property type="entry name" value="GAL4"/>
    <property type="match status" value="1"/>
</dbReference>
<evidence type="ECO:0000259" key="3">
    <source>
        <dbReference type="PROSITE" id="PS50048"/>
    </source>
</evidence>
<keyword evidence="2" id="KW-0812">Transmembrane</keyword>
<protein>
    <recommendedName>
        <fullName evidence="3">Zn(2)-C6 fungal-type domain-containing protein</fullName>
    </recommendedName>
</protein>
<keyword evidence="1" id="KW-0539">Nucleus</keyword>
<evidence type="ECO:0000256" key="1">
    <source>
        <dbReference type="ARBA" id="ARBA00023242"/>
    </source>
</evidence>
<dbReference type="SUPFAM" id="SSF57701">
    <property type="entry name" value="Zn2/Cys6 DNA-binding domain"/>
    <property type="match status" value="1"/>
</dbReference>
<dbReference type="PROSITE" id="PS50048">
    <property type="entry name" value="ZN2_CY6_FUNGAL_2"/>
    <property type="match status" value="1"/>
</dbReference>
<evidence type="ECO:0000256" key="2">
    <source>
        <dbReference type="SAM" id="Phobius"/>
    </source>
</evidence>
<dbReference type="AlphaFoldDB" id="A0A8H3ZII7"/>
<dbReference type="Pfam" id="PF00172">
    <property type="entry name" value="Zn_clus"/>
    <property type="match status" value="1"/>
</dbReference>
<dbReference type="PROSITE" id="PS00463">
    <property type="entry name" value="ZN2_CY6_FUNGAL_1"/>
    <property type="match status" value="1"/>
</dbReference>
<dbReference type="InterPro" id="IPR001138">
    <property type="entry name" value="Zn2Cys6_DnaBD"/>
</dbReference>
<dbReference type="Pfam" id="PF11951">
    <property type="entry name" value="Fungal_trans_2"/>
    <property type="match status" value="1"/>
</dbReference>
<dbReference type="InterPro" id="IPR021858">
    <property type="entry name" value="Fun_TF"/>
</dbReference>
<dbReference type="GO" id="GO:0001228">
    <property type="term" value="F:DNA-binding transcription activator activity, RNA polymerase II-specific"/>
    <property type="evidence" value="ECO:0007669"/>
    <property type="project" value="TreeGrafter"/>
</dbReference>
<feature type="domain" description="Zn(2)-C6 fungal-type" evidence="3">
    <location>
        <begin position="294"/>
        <end position="323"/>
    </location>
</feature>
<comment type="caution">
    <text evidence="4">The sequence shown here is derived from an EMBL/GenBank/DDBJ whole genome shotgun (WGS) entry which is preliminary data.</text>
</comment>
<name>A0A8H3ZII7_9PEZI</name>
<accession>A0A8H3ZII7</accession>
<reference evidence="4 5" key="1">
    <citation type="submission" date="2019-12" db="EMBL/GenBank/DDBJ databases">
        <title>A genome sequence resource for the geographically widespread anthracnose pathogen Colletotrichum asianum.</title>
        <authorList>
            <person name="Meng Y."/>
        </authorList>
    </citation>
    <scope>NUCLEOTIDE SEQUENCE [LARGE SCALE GENOMIC DNA]</scope>
    <source>
        <strain evidence="4 5">ICMP 18580</strain>
    </source>
</reference>